<name>A0A2A6C5K9_PRIPA</name>
<feature type="compositionally biased region" description="Acidic residues" evidence="10">
    <location>
        <begin position="2126"/>
        <end position="2138"/>
    </location>
</feature>
<keyword evidence="7" id="KW-0326">Glycosidase</keyword>
<keyword evidence="14" id="KW-1185">Reference proteome</keyword>
<feature type="compositionally biased region" description="Basic and acidic residues" evidence="10">
    <location>
        <begin position="1598"/>
        <end position="1612"/>
    </location>
</feature>
<feature type="compositionally biased region" description="Polar residues" evidence="10">
    <location>
        <begin position="913"/>
        <end position="927"/>
    </location>
</feature>
<feature type="region of interest" description="Disordered" evidence="10">
    <location>
        <begin position="956"/>
        <end position="1029"/>
    </location>
</feature>
<dbReference type="GO" id="GO:0016139">
    <property type="term" value="P:glycoside catabolic process"/>
    <property type="evidence" value="ECO:0000318"/>
    <property type="project" value="GO_Central"/>
</dbReference>
<accession>A0A2A6C5K9</accession>
<comment type="similarity">
    <text evidence="2">Belongs to the glycosyl hydrolase 29 family.</text>
</comment>
<dbReference type="EnsemblMetazoa" id="PPA26573.1">
    <property type="protein sequence ID" value="PPA26573.1"/>
    <property type="gene ID" value="WBGene00116127"/>
</dbReference>
<dbReference type="Pfam" id="PF01120">
    <property type="entry name" value="Alpha_L_fucos"/>
    <property type="match status" value="1"/>
</dbReference>
<dbReference type="PANTHER" id="PTHR10030:SF37">
    <property type="entry name" value="ALPHA-L-FUCOSIDASE-RELATED"/>
    <property type="match status" value="1"/>
</dbReference>
<evidence type="ECO:0000256" key="4">
    <source>
        <dbReference type="ARBA" id="ARBA00022729"/>
    </source>
</evidence>
<evidence type="ECO:0000313" key="13">
    <source>
        <dbReference type="EnsemblMetazoa" id="PPA26573.1"/>
    </source>
</evidence>
<dbReference type="PROSITE" id="PS00385">
    <property type="entry name" value="ALPHA_L_FUCOSIDASE"/>
    <property type="match status" value="1"/>
</dbReference>
<feature type="compositionally biased region" description="Acidic residues" evidence="10">
    <location>
        <begin position="2076"/>
        <end position="2089"/>
    </location>
</feature>
<feature type="region of interest" description="Disordered" evidence="10">
    <location>
        <begin position="1759"/>
        <end position="1790"/>
    </location>
</feature>
<dbReference type="GO" id="GO:0005764">
    <property type="term" value="C:lysosome"/>
    <property type="evidence" value="ECO:0000318"/>
    <property type="project" value="GO_Central"/>
</dbReference>
<evidence type="ECO:0000256" key="2">
    <source>
        <dbReference type="ARBA" id="ARBA00007951"/>
    </source>
</evidence>
<feature type="compositionally biased region" description="Basic and acidic residues" evidence="10">
    <location>
        <begin position="2106"/>
        <end position="2125"/>
    </location>
</feature>
<dbReference type="InterPro" id="IPR018526">
    <property type="entry name" value="Glyco_hydro_29_CS"/>
</dbReference>
<dbReference type="Proteomes" id="UP000005239">
    <property type="component" value="Unassembled WGS sequence"/>
</dbReference>
<feature type="compositionally biased region" description="Low complexity" evidence="10">
    <location>
        <begin position="2030"/>
        <end position="2042"/>
    </location>
</feature>
<feature type="compositionally biased region" description="Basic and acidic residues" evidence="10">
    <location>
        <begin position="1545"/>
        <end position="1554"/>
    </location>
</feature>
<dbReference type="SMART" id="SM00812">
    <property type="entry name" value="Alpha_L_fucos"/>
    <property type="match status" value="1"/>
</dbReference>
<dbReference type="PRINTS" id="PR00741">
    <property type="entry name" value="GLHYDRLASE29"/>
</dbReference>
<feature type="compositionally biased region" description="Acidic residues" evidence="10">
    <location>
        <begin position="1073"/>
        <end position="1086"/>
    </location>
</feature>
<evidence type="ECO:0000256" key="1">
    <source>
        <dbReference type="ARBA" id="ARBA00004071"/>
    </source>
</evidence>
<dbReference type="EC" id="3.2.1.51" evidence="3"/>
<reference evidence="14" key="1">
    <citation type="journal article" date="2008" name="Nat. Genet.">
        <title>The Pristionchus pacificus genome provides a unique perspective on nematode lifestyle and parasitism.</title>
        <authorList>
            <person name="Dieterich C."/>
            <person name="Clifton S.W."/>
            <person name="Schuster L.N."/>
            <person name="Chinwalla A."/>
            <person name="Delehaunty K."/>
            <person name="Dinkelacker I."/>
            <person name="Fulton L."/>
            <person name="Fulton R."/>
            <person name="Godfrey J."/>
            <person name="Minx P."/>
            <person name="Mitreva M."/>
            <person name="Roeseler W."/>
            <person name="Tian H."/>
            <person name="Witte H."/>
            <person name="Yang S.P."/>
            <person name="Wilson R.K."/>
            <person name="Sommer R.J."/>
        </authorList>
    </citation>
    <scope>NUCLEOTIDE SEQUENCE [LARGE SCALE GENOMIC DNA]</scope>
    <source>
        <strain evidence="14">PS312</strain>
    </source>
</reference>
<sequence>MLQLLLAGLLASTTSGQYTMIARGSSNPDWPSLDARPLPVWYDNAKFGIFCHWGVYSVPAFHSEWFWWYWQGDKPSEEFVNFVKARWRPDWSYADFARDFRADRFDAQQFKNVIEASGARYFVLTSKHHEGFTMWPSPTSWNWNAMDVGPKRDLVGELKESFKGSPVEFGLYFSLLEWFHPLYKTNKTKYVEEVSFPQLHEIVERYEPSVIWSDGDWGTSDDEWRSKEFLAWLYNESPVKDKVVVNDRWGEGCMGSHGGFMTYSDHYDPGKLLERKWENCMTLDSQSWGHRKDMTSTDVHGTHDLIEQLARTVACGGNYLLNVGPDQHGRIPPIFEDRLRELGSFVHANEEALFGTTAHTVQNDTANTWYTKRKGDRGTTVYAWILETTGDTVHLEKVFATEKTTLRIPALPDATFTWKSIDGGIQIDLTSLPWRKLLRSDAVVIAIDNPDNRVKNRHLKSWRPDYYRNTNCGILATMFGGFKFAPSTARQPGHPIFQPRPIARKCIVCGTTKIESQMKPFLLKGEQLNAWTQNYFYLKRPKLFSFYAKLRYTINPYACTEHFTMSGPIPRVRNPMLRSTPMPLSKDRRQTSLLAKMGKRNCSDLLSDGEEPPSIQKIIEKKPSPPPEEPKAPRSEKEVTDAVMAILKAAREEMDKEEEQRKMLRKLARRIKTNPDGSKVMRRKKKKKKKRRVRRVERDTEREPNEKRIVDGNEPDSDNSEGTIDVEAIDSDAERSTATSSGSGSSSYETDSDSDAEVVAPAPAAPPKLQPMRRMRLQHGFIPLSRRRPQLQQQLLQHRPPPPHMVVVPRRPIPKRPYLIAEPPGQKKASPLLDDSRSGLIDGSRLDGSARPPIQLLHPAAVPKRLTLTTQAGTGANYLRPSWVAPNPDQQSLASVLQKFWNEDSPPSSSSSFARPSLQQPRQSTARFGQAVIPGTKTKFKPAAISAPTLFAQVASSPTSTTPRLHHPSIRTSALLNNPPLSPSRIIIGSEETVVTTRESDDETKTMVMSSSSSSSASSSEESDVEVEVCDHSAAERPPVEGQRIEPIEGIEEHLRSRTVSTVLSNSSGETVTSEDEEIDVETVDETSDKGDKMDTVDGTTVGEATPLLLVDEDAADPPGPMERIDRRKQRIPSTAGGMGVGTRMLHHAMAVRSNMMLPPCALVKPPTRLLSSGQYSMKDLLHAQARAAAGQPVRINTKGLVYAPKRPPGARPKDMPRLPVETRGESEWARLERIVEQKMADHRAKLEAEKKRAQLKLVDQQLMSENPPPELEKETDDEGEGKGEIAQLMESMEGRKVLRMTFHDKKDKKKKEDVGVSRIKVLDRSTRPLGVVREEVVATCEDDSDSASSPPPIDQMVARTREWKDKRAKREAFEKKAAKQKQVRNPALIINKDELMGIMLKRKNVVPPPTPIVGIPAPEEYAARREMFDKRRLEVNFLAGLRFGKQRSAREQLKAWQRQKMMVGLIRRGMRDVNLHEEEEEEEEASLMAESLAIVKRVKEEKQKAWILEEIEERKRKMRRGMEKEKEEEDEGMIVEEEGEKDVEEGQKEKEDEGMILELSDIEHDEAGEGRGGKKDQEEMEVGRADRQRARAVSADGEWKMKGAARVKKEDNEEEGETRRKSHRLRVKREALPKSERRLIWKGSDDEEEEEGEVTPTLAYTPSSHKAEQQLPAAVVDAAGKRKRGRPRKNPPAPAPKRKRVSKVMTAKEKEVLSRVLAPVEKSDDLTMEEPAKDGEGREMGGGSGMEMLLSLIDDNGATEDGVREKEDGMEEEGMEERQRAEAARRERELEDMREMEQLEVQTPKAADDAPVPPAGAGAAKCRRMPWSWSQRLTEDMAVNAEMGGRLCNYCMKHQKRYIWIPNEALALMDHARTHCVETLMCPSKYCTYMNTHRSRIAQHVSYVHKKWGMPIDLSEAYPSMRKSLMMRLRQCFPDLPNVAVCLLCRVAVRIDADEFRWHAQSHLETSVFECSRNICTLKFATEQECIDHIQQANCRGSVVSGMTDEMEDEVTVLVERCFPGKRLEQQDEQAAAEGQQPEAVPVEEEEEDGDDTTAAAGEVLVEKEEGARAPHDDDPGDMMMMEEEEGGEASVSPSNPAASSQEMESGREKEEEEERANAVRDDVPMDEEETGEMEQP</sequence>
<feature type="domain" description="Glycoside hydrolase family 29 N-terminal" evidence="12">
    <location>
        <begin position="20"/>
        <end position="351"/>
    </location>
</feature>
<feature type="compositionally biased region" description="Basic and acidic residues" evidence="10">
    <location>
        <begin position="1629"/>
        <end position="1640"/>
    </location>
</feature>
<feature type="compositionally biased region" description="Basic and acidic residues" evidence="10">
    <location>
        <begin position="1562"/>
        <end position="1590"/>
    </location>
</feature>
<dbReference type="GO" id="GO:0004560">
    <property type="term" value="F:alpha-L-fucosidase activity"/>
    <property type="evidence" value="ECO:0000318"/>
    <property type="project" value="GO_Central"/>
</dbReference>
<reference evidence="13" key="2">
    <citation type="submission" date="2022-06" db="UniProtKB">
        <authorList>
            <consortium name="EnsemblMetazoa"/>
        </authorList>
    </citation>
    <scope>IDENTIFICATION</scope>
    <source>
        <strain evidence="13">PS312</strain>
    </source>
</reference>
<feature type="compositionally biased region" description="Basic and acidic residues" evidence="10">
    <location>
        <begin position="1722"/>
        <end position="1740"/>
    </location>
</feature>
<feature type="region of interest" description="Disordered" evidence="10">
    <location>
        <begin position="901"/>
        <end position="927"/>
    </location>
</feature>
<evidence type="ECO:0000313" key="14">
    <source>
        <dbReference type="Proteomes" id="UP000005239"/>
    </source>
</evidence>
<evidence type="ECO:0000256" key="11">
    <source>
        <dbReference type="SAM" id="SignalP"/>
    </source>
</evidence>
<dbReference type="InterPro" id="IPR017853">
    <property type="entry name" value="GH"/>
</dbReference>
<dbReference type="SUPFAM" id="SSF51445">
    <property type="entry name" value="(Trans)glycosidases"/>
    <property type="match status" value="1"/>
</dbReference>
<feature type="compositionally biased region" description="Low complexity" evidence="10">
    <location>
        <begin position="2090"/>
        <end position="2105"/>
    </location>
</feature>
<evidence type="ECO:0000259" key="12">
    <source>
        <dbReference type="Pfam" id="PF01120"/>
    </source>
</evidence>
<feature type="region of interest" description="Disordered" evidence="10">
    <location>
        <begin position="1802"/>
        <end position="1822"/>
    </location>
</feature>
<feature type="region of interest" description="Disordered" evidence="10">
    <location>
        <begin position="1062"/>
        <end position="1100"/>
    </location>
</feature>
<feature type="compositionally biased region" description="Basic residues" evidence="10">
    <location>
        <begin position="680"/>
        <end position="695"/>
    </location>
</feature>
<feature type="region of interest" description="Disordered" evidence="10">
    <location>
        <begin position="1202"/>
        <end position="1223"/>
    </location>
</feature>
<feature type="region of interest" description="Disordered" evidence="10">
    <location>
        <begin position="818"/>
        <end position="838"/>
    </location>
</feature>
<feature type="compositionally biased region" description="Basic and acidic residues" evidence="10">
    <location>
        <begin position="696"/>
        <end position="711"/>
    </location>
</feature>
<feature type="signal peptide" evidence="11">
    <location>
        <begin position="1"/>
        <end position="16"/>
    </location>
</feature>
<feature type="region of interest" description="Disordered" evidence="10">
    <location>
        <begin position="1262"/>
        <end position="1282"/>
    </location>
</feature>
<feature type="compositionally biased region" description="Basic and acidic residues" evidence="10">
    <location>
        <begin position="618"/>
        <end position="640"/>
    </location>
</feature>
<evidence type="ECO:0000256" key="9">
    <source>
        <dbReference type="ARBA" id="ARBA00081661"/>
    </source>
</evidence>
<accession>A0A8R1UIU9</accession>
<feature type="compositionally biased region" description="Basic and acidic residues" evidence="10">
    <location>
        <begin position="2062"/>
        <end position="2075"/>
    </location>
</feature>
<keyword evidence="4 11" id="KW-0732">Signal</keyword>
<feature type="compositionally biased region" description="Basic and acidic residues" evidence="10">
    <location>
        <begin position="1087"/>
        <end position="1096"/>
    </location>
</feature>
<evidence type="ECO:0000256" key="7">
    <source>
        <dbReference type="ARBA" id="ARBA00023295"/>
    </source>
</evidence>
<evidence type="ECO:0000256" key="6">
    <source>
        <dbReference type="ARBA" id="ARBA00023180"/>
    </source>
</evidence>
<feature type="chain" id="PRO_5043971768" description="Putative alpha-L-fucosidase" evidence="11">
    <location>
        <begin position="17"/>
        <end position="2138"/>
    </location>
</feature>
<feature type="compositionally biased region" description="Low complexity" evidence="10">
    <location>
        <begin position="1008"/>
        <end position="1020"/>
    </location>
</feature>
<feature type="compositionally biased region" description="Low complexity" evidence="10">
    <location>
        <begin position="736"/>
        <end position="749"/>
    </location>
</feature>
<keyword evidence="5" id="KW-0378">Hydrolase</keyword>
<dbReference type="FunFam" id="3.20.20.80:FF:000027">
    <property type="entry name" value="Alpha-L-fucosidase"/>
    <property type="match status" value="1"/>
</dbReference>
<dbReference type="GO" id="GO:0006004">
    <property type="term" value="P:fucose metabolic process"/>
    <property type="evidence" value="ECO:0000318"/>
    <property type="project" value="GO_Central"/>
</dbReference>
<feature type="region of interest" description="Disordered" evidence="10">
    <location>
        <begin position="2027"/>
        <end position="2138"/>
    </location>
</feature>
<dbReference type="PANTHER" id="PTHR10030">
    <property type="entry name" value="ALPHA-L-FUCOSIDASE"/>
    <property type="match status" value="1"/>
</dbReference>
<evidence type="ECO:0000256" key="5">
    <source>
        <dbReference type="ARBA" id="ARBA00022801"/>
    </source>
</evidence>
<feature type="region of interest" description="Disordered" evidence="10">
    <location>
        <begin position="667"/>
        <end position="780"/>
    </location>
</feature>
<protein>
    <recommendedName>
        <fullName evidence="8">Putative alpha-L-fucosidase</fullName>
        <ecNumber evidence="3">3.2.1.51</ecNumber>
    </recommendedName>
    <alternativeName>
        <fullName evidence="9">Alpha-L-fucoside fucohydrolase</fullName>
    </alternativeName>
</protein>
<dbReference type="InterPro" id="IPR016286">
    <property type="entry name" value="FUC_metazoa-typ"/>
</dbReference>
<feature type="region of interest" description="Disordered" evidence="10">
    <location>
        <begin position="1518"/>
        <end position="1744"/>
    </location>
</feature>
<dbReference type="InterPro" id="IPR057739">
    <property type="entry name" value="Glyco_hydro_29_N"/>
</dbReference>
<feature type="compositionally biased region" description="Acidic residues" evidence="10">
    <location>
        <begin position="1527"/>
        <end position="1544"/>
    </location>
</feature>
<organism evidence="13 14">
    <name type="scientific">Pristionchus pacificus</name>
    <name type="common">Parasitic nematode worm</name>
    <dbReference type="NCBI Taxonomy" id="54126"/>
    <lineage>
        <taxon>Eukaryota</taxon>
        <taxon>Metazoa</taxon>
        <taxon>Ecdysozoa</taxon>
        <taxon>Nematoda</taxon>
        <taxon>Chromadorea</taxon>
        <taxon>Rhabditida</taxon>
        <taxon>Rhabditina</taxon>
        <taxon>Diplogasteromorpha</taxon>
        <taxon>Diplogasteroidea</taxon>
        <taxon>Neodiplogasteridae</taxon>
        <taxon>Pristionchus</taxon>
    </lineage>
</organism>
<feature type="compositionally biased region" description="Basic and acidic residues" evidence="10">
    <location>
        <begin position="1212"/>
        <end position="1223"/>
    </location>
</feature>
<dbReference type="Gene3D" id="3.20.20.80">
    <property type="entry name" value="Glycosidases"/>
    <property type="match status" value="1"/>
</dbReference>
<feature type="compositionally biased region" description="Basic and acidic residues" evidence="10">
    <location>
        <begin position="1777"/>
        <end position="1790"/>
    </location>
</feature>
<evidence type="ECO:0000256" key="3">
    <source>
        <dbReference type="ARBA" id="ARBA00012662"/>
    </source>
</evidence>
<evidence type="ECO:0000256" key="10">
    <source>
        <dbReference type="SAM" id="MobiDB-lite"/>
    </source>
</evidence>
<comment type="function">
    <text evidence="1">Alpha-L-fucosidase is responsible for hydrolyzing the alpha-1,6-linked fucose joined to the reducing-end N-acetylglucosamine of the carbohydrate moieties of glycoproteins.</text>
</comment>
<feature type="compositionally biased region" description="Acidic residues" evidence="10">
    <location>
        <begin position="2043"/>
        <end position="2053"/>
    </location>
</feature>
<dbReference type="InterPro" id="IPR000933">
    <property type="entry name" value="Glyco_hydro_29"/>
</dbReference>
<feature type="region of interest" description="Disordered" evidence="10">
    <location>
        <begin position="617"/>
        <end position="640"/>
    </location>
</feature>
<keyword evidence="6" id="KW-0325">Glycoprotein</keyword>
<proteinExistence type="inferred from homology"/>
<evidence type="ECO:0000256" key="8">
    <source>
        <dbReference type="ARBA" id="ARBA00074133"/>
    </source>
</evidence>
<gene>
    <name evidence="13" type="primary">WBGene00116127</name>
</gene>